<evidence type="ECO:0000259" key="2">
    <source>
        <dbReference type="Pfam" id="PF05532"/>
    </source>
</evidence>
<reference evidence="3 4" key="1">
    <citation type="submission" date="2020-08" db="EMBL/GenBank/DDBJ databases">
        <title>Genomic Encyclopedia of Type Strains, Phase IV (KMG-IV): sequencing the most valuable type-strain genomes for metagenomic binning, comparative biology and taxonomic classification.</title>
        <authorList>
            <person name="Goeker M."/>
        </authorList>
    </citation>
    <scope>NUCLEOTIDE SEQUENCE [LARGE SCALE GENOMIC DNA]</scope>
    <source>
        <strain evidence="3 4">DSM 101064</strain>
    </source>
</reference>
<dbReference type="PIRSF" id="PIRSF039008">
    <property type="entry name" value="YjbJ"/>
    <property type="match status" value="1"/>
</dbReference>
<dbReference type="SUPFAM" id="SSF69047">
    <property type="entry name" value="Hypothetical protein YjbJ"/>
    <property type="match status" value="1"/>
</dbReference>
<feature type="domain" description="CsbD-like" evidence="2">
    <location>
        <begin position="4"/>
        <end position="56"/>
    </location>
</feature>
<comment type="similarity">
    <text evidence="1">Belongs to the UPF0337 (CsbD) family.</text>
</comment>
<comment type="caution">
    <text evidence="3">The sequence shown here is derived from an EMBL/GenBank/DDBJ whole genome shotgun (WGS) entry which is preliminary data.</text>
</comment>
<name>A0A7W9BPU3_9RHOB</name>
<dbReference type="Proteomes" id="UP000535415">
    <property type="component" value="Unassembled WGS sequence"/>
</dbReference>
<evidence type="ECO:0000313" key="3">
    <source>
        <dbReference type="EMBL" id="MBB5723989.1"/>
    </source>
</evidence>
<protein>
    <submittedName>
        <fullName evidence="3">Uncharacterized protein YjbJ (UPF0337 family)</fullName>
    </submittedName>
</protein>
<dbReference type="InterPro" id="IPR026042">
    <property type="entry name" value="YjbJ"/>
</dbReference>
<dbReference type="InterPro" id="IPR008462">
    <property type="entry name" value="CsbD"/>
</dbReference>
<organism evidence="3 4">
    <name type="scientific">Yoonia ponticola</name>
    <dbReference type="NCBI Taxonomy" id="1524255"/>
    <lineage>
        <taxon>Bacteria</taxon>
        <taxon>Pseudomonadati</taxon>
        <taxon>Pseudomonadota</taxon>
        <taxon>Alphaproteobacteria</taxon>
        <taxon>Rhodobacterales</taxon>
        <taxon>Paracoccaceae</taxon>
        <taxon>Yoonia</taxon>
    </lineage>
</organism>
<dbReference type="InterPro" id="IPR050423">
    <property type="entry name" value="UPF0337_stress_rsp"/>
</dbReference>
<dbReference type="PANTHER" id="PTHR34977:SF1">
    <property type="entry name" value="UPF0337 PROTEIN YJBJ"/>
    <property type="match status" value="1"/>
</dbReference>
<dbReference type="Pfam" id="PF05532">
    <property type="entry name" value="CsbD"/>
    <property type="match status" value="1"/>
</dbReference>
<sequence length="67" mass="7629">MNWDQVQGKWKEVKGNAKAKWGDLTDDDLTEIDGNREVLEGKIQAKYGKSKEEAKKEVDDFLNSSDV</sequence>
<accession>A0A7W9BPU3</accession>
<gene>
    <name evidence="3" type="ORF">FHS72_003637</name>
</gene>
<evidence type="ECO:0000256" key="1">
    <source>
        <dbReference type="ARBA" id="ARBA00009129"/>
    </source>
</evidence>
<dbReference type="InterPro" id="IPR036629">
    <property type="entry name" value="YjbJ_sf"/>
</dbReference>
<dbReference type="RefSeq" id="WP_183531094.1">
    <property type="nucleotide sequence ID" value="NZ_JACIJM010000018.1"/>
</dbReference>
<dbReference type="EMBL" id="JACIJM010000018">
    <property type="protein sequence ID" value="MBB5723989.1"/>
    <property type="molecule type" value="Genomic_DNA"/>
</dbReference>
<evidence type="ECO:0000313" key="4">
    <source>
        <dbReference type="Proteomes" id="UP000535415"/>
    </source>
</evidence>
<dbReference type="AlphaFoldDB" id="A0A7W9BPU3"/>
<dbReference type="PANTHER" id="PTHR34977">
    <property type="entry name" value="UPF0337 PROTEIN YJBJ"/>
    <property type="match status" value="1"/>
</dbReference>
<dbReference type="Gene3D" id="1.10.1470.10">
    <property type="entry name" value="YjbJ"/>
    <property type="match status" value="1"/>
</dbReference>
<proteinExistence type="inferred from homology"/>
<keyword evidence="4" id="KW-1185">Reference proteome</keyword>